<comment type="caution">
    <text evidence="1">The sequence shown here is derived from an EMBL/GenBank/DDBJ whole genome shotgun (WGS) entry which is preliminary data.</text>
</comment>
<name>A0A7W7RG53_9ACTN</name>
<proteinExistence type="predicted"/>
<dbReference type="NCBIfam" id="TIGR02165">
    <property type="entry name" value="cas5_6_GSU0054"/>
    <property type="match status" value="1"/>
</dbReference>
<protein>
    <submittedName>
        <fullName evidence="1">CRISPR-associated protein Csb2</fullName>
    </submittedName>
</protein>
<organism evidence="1 2">
    <name type="scientific">Lipingzhangella halophila</name>
    <dbReference type="NCBI Taxonomy" id="1783352"/>
    <lineage>
        <taxon>Bacteria</taxon>
        <taxon>Bacillati</taxon>
        <taxon>Actinomycetota</taxon>
        <taxon>Actinomycetes</taxon>
        <taxon>Streptosporangiales</taxon>
        <taxon>Nocardiopsidaceae</taxon>
        <taxon>Lipingzhangella</taxon>
    </lineage>
</organism>
<dbReference type="EMBL" id="JACHJT010000001">
    <property type="protein sequence ID" value="MBB4931374.1"/>
    <property type="molecule type" value="Genomic_DNA"/>
</dbReference>
<keyword evidence="2" id="KW-1185">Reference proteome</keyword>
<dbReference type="InterPro" id="IPR019089">
    <property type="entry name" value="Cas_GSU0054"/>
</dbReference>
<sequence length="467" mass="51169">MALAIDVRLREGRYDASSVRGADIAEWPPHPARLFCALVAAAGDGDRQVLRWLEQQPPPQVWAPETIEELVTNGFVVTNRTETKGGSQFWPGRTSVERRRAAAIPAEGEFAFVWPDTDAAPDVVEALGDLAWRVPYLGRATTSVAMRAHTSPKPRNSWQVWRPTSLDATSDAELRVPYRGYVDALDAAFEEDRRAWEEARTVAYALDHPTPSPASSGVRGPFERLMVLRFPPRAVRPDGGELLVMTQTLRQLVLSRIGDEAAPQITGHANDGQRHVAYLGLVDAAHEHARGHLVGVALGVPNDLSPEASAQLHTAIAAPGEHTLLLPGGHEVPVTFEPWPTTPNRMRHTFWTGGQAGVRRWSTVTPVMLDRFTRRDTDLRPHIAQSLVTAGYPEPSGVVVSHAPLVAGGLRYPTKGTFPPNRPRRRLVHARVVFDTPVKGPVLAGSMRYLGLGLFAPQFDTDGEVDQ</sequence>
<accession>A0A7W7RG53</accession>
<reference evidence="1 2" key="1">
    <citation type="submission" date="2020-08" db="EMBL/GenBank/DDBJ databases">
        <title>Sequencing the genomes of 1000 actinobacteria strains.</title>
        <authorList>
            <person name="Klenk H.-P."/>
        </authorList>
    </citation>
    <scope>NUCLEOTIDE SEQUENCE [LARGE SCALE GENOMIC DNA]</scope>
    <source>
        <strain evidence="1 2">DSM 102030</strain>
    </source>
</reference>
<dbReference type="Proteomes" id="UP000523007">
    <property type="component" value="Unassembled WGS sequence"/>
</dbReference>
<evidence type="ECO:0000313" key="2">
    <source>
        <dbReference type="Proteomes" id="UP000523007"/>
    </source>
</evidence>
<dbReference type="RefSeq" id="WP_184577450.1">
    <property type="nucleotide sequence ID" value="NZ_JACHJT010000001.1"/>
</dbReference>
<gene>
    <name evidence="1" type="ORF">F4561_002194</name>
</gene>
<dbReference type="AlphaFoldDB" id="A0A7W7RG53"/>
<dbReference type="Pfam" id="PF09609">
    <property type="entry name" value="Cas_GSU0054"/>
    <property type="match status" value="1"/>
</dbReference>
<evidence type="ECO:0000313" key="1">
    <source>
        <dbReference type="EMBL" id="MBB4931374.1"/>
    </source>
</evidence>